<dbReference type="EMBL" id="JAACJJ010000029">
    <property type="protein sequence ID" value="KAF5319556.1"/>
    <property type="molecule type" value="Genomic_DNA"/>
</dbReference>
<dbReference type="AlphaFoldDB" id="A0A8H5F0W3"/>
<accession>A0A8H5F0W3</accession>
<keyword evidence="2" id="KW-1185">Reference proteome</keyword>
<sequence>MSQLDSFTRRLVPKTHCPTWTRLLRLVVCMHERHGLSRQATLMRFLIASMTKPPLHRLAVVPRPPCARGVKLGIAAHISALLPLTSTPRLGLDTSAPLYLLAEARCSASPSVFSDGATVH</sequence>
<proteinExistence type="predicted"/>
<organism evidence="1 2">
    <name type="scientific">Psilocybe cf. subviscida</name>
    <dbReference type="NCBI Taxonomy" id="2480587"/>
    <lineage>
        <taxon>Eukaryota</taxon>
        <taxon>Fungi</taxon>
        <taxon>Dikarya</taxon>
        <taxon>Basidiomycota</taxon>
        <taxon>Agaricomycotina</taxon>
        <taxon>Agaricomycetes</taxon>
        <taxon>Agaricomycetidae</taxon>
        <taxon>Agaricales</taxon>
        <taxon>Agaricineae</taxon>
        <taxon>Strophariaceae</taxon>
        <taxon>Psilocybe</taxon>
    </lineage>
</organism>
<evidence type="ECO:0000313" key="1">
    <source>
        <dbReference type="EMBL" id="KAF5319556.1"/>
    </source>
</evidence>
<protein>
    <submittedName>
        <fullName evidence="1">Uncharacterized protein</fullName>
    </submittedName>
</protein>
<comment type="caution">
    <text evidence="1">The sequence shown here is derived from an EMBL/GenBank/DDBJ whole genome shotgun (WGS) entry which is preliminary data.</text>
</comment>
<reference evidence="1 2" key="1">
    <citation type="journal article" date="2020" name="ISME J.">
        <title>Uncovering the hidden diversity of litter-decomposition mechanisms in mushroom-forming fungi.</title>
        <authorList>
            <person name="Floudas D."/>
            <person name="Bentzer J."/>
            <person name="Ahren D."/>
            <person name="Johansson T."/>
            <person name="Persson P."/>
            <person name="Tunlid A."/>
        </authorList>
    </citation>
    <scope>NUCLEOTIDE SEQUENCE [LARGE SCALE GENOMIC DNA]</scope>
    <source>
        <strain evidence="1 2">CBS 101986</strain>
    </source>
</reference>
<gene>
    <name evidence="1" type="ORF">D9619_008314</name>
</gene>
<dbReference type="Proteomes" id="UP000567179">
    <property type="component" value="Unassembled WGS sequence"/>
</dbReference>
<name>A0A8H5F0W3_9AGAR</name>
<evidence type="ECO:0000313" key="2">
    <source>
        <dbReference type="Proteomes" id="UP000567179"/>
    </source>
</evidence>